<evidence type="ECO:0000256" key="1">
    <source>
        <dbReference type="SAM" id="MobiDB-lite"/>
    </source>
</evidence>
<organism evidence="2 3">
    <name type="scientific">Cryptosporangium arvum DSM 44712</name>
    <dbReference type="NCBI Taxonomy" id="927661"/>
    <lineage>
        <taxon>Bacteria</taxon>
        <taxon>Bacillati</taxon>
        <taxon>Actinomycetota</taxon>
        <taxon>Actinomycetes</taxon>
        <taxon>Cryptosporangiales</taxon>
        <taxon>Cryptosporangiaceae</taxon>
        <taxon>Cryptosporangium</taxon>
    </lineage>
</organism>
<gene>
    <name evidence="2" type="ORF">CryarDRAFT_3157</name>
</gene>
<protein>
    <submittedName>
        <fullName evidence="2">Uncharacterized protein</fullName>
    </submittedName>
</protein>
<dbReference type="RefSeq" id="WP_035851543.1">
    <property type="nucleotide sequence ID" value="NZ_KK073874.1"/>
</dbReference>
<reference evidence="2 3" key="1">
    <citation type="submission" date="2013-07" db="EMBL/GenBank/DDBJ databases">
        <authorList>
            <consortium name="DOE Joint Genome Institute"/>
            <person name="Eisen J."/>
            <person name="Huntemann M."/>
            <person name="Han J."/>
            <person name="Chen A."/>
            <person name="Kyrpides N."/>
            <person name="Mavromatis K."/>
            <person name="Markowitz V."/>
            <person name="Palaniappan K."/>
            <person name="Ivanova N."/>
            <person name="Schaumberg A."/>
            <person name="Pati A."/>
            <person name="Liolios K."/>
            <person name="Nordberg H.P."/>
            <person name="Cantor M.N."/>
            <person name="Hua S.X."/>
            <person name="Woyke T."/>
        </authorList>
    </citation>
    <scope>NUCLEOTIDE SEQUENCE [LARGE SCALE GENOMIC DNA]</scope>
    <source>
        <strain evidence="2 3">DSM 44712</strain>
    </source>
</reference>
<evidence type="ECO:0000313" key="3">
    <source>
        <dbReference type="Proteomes" id="UP000021053"/>
    </source>
</evidence>
<feature type="compositionally biased region" description="Basic and acidic residues" evidence="1">
    <location>
        <begin position="252"/>
        <end position="269"/>
    </location>
</feature>
<dbReference type="AlphaFoldDB" id="A0A010YPA9"/>
<dbReference type="EMBL" id="JFBT01000001">
    <property type="protein sequence ID" value="EXG82025.1"/>
    <property type="molecule type" value="Genomic_DNA"/>
</dbReference>
<evidence type="ECO:0000313" key="2">
    <source>
        <dbReference type="EMBL" id="EXG82025.1"/>
    </source>
</evidence>
<feature type="region of interest" description="Disordered" evidence="1">
    <location>
        <begin position="954"/>
        <end position="976"/>
    </location>
</feature>
<comment type="caution">
    <text evidence="2">The sequence shown here is derived from an EMBL/GenBank/DDBJ whole genome shotgun (WGS) entry which is preliminary data.</text>
</comment>
<keyword evidence="3" id="KW-1185">Reference proteome</keyword>
<dbReference type="Proteomes" id="UP000021053">
    <property type="component" value="Unassembled WGS sequence"/>
</dbReference>
<sequence>MDGGGTSSIGATPRRVGAQELLEIRDAQWSPRLSAVSLVCEAEPDPAQCTEILRALGKLYRNRRVKGIDPTEYLLRYRHALVVGTAGFAITGYRRGTFWPAFWEAVGYRGDTEDRACWSLAFIEALRRLGLPTFDELVEQGAFPYLTRILMHTGIPDYCLPDFFGLVAERRRIAHVSPEEFVDWAAQRAAIDRLADVDVPVGRFLRFGGSYAVDLVDRVYDLLDRLVDGLDDSTTLLPARFGVQARQWWETADRPESGDRRPSRSDAGRRPRVILDPYGEGVVLRLPPLNDLGRAALWHLTTEDTNETVRSTEGGAVAAPTDYSLSRPVSDLMITLGDSSLSYQLPIVDRSWPMLAFDSDGRRLSATVPLPRSDVWILHPEEGQTDVLLVEGDARSIAEAPLPYGWFGWRLRYLDLTDVQALGLRDRARRWSVATTAAAQIQVGPSVRGVRSASGGPVHRSLPTIVLPPGAESLIWEIEVRSDDGDVPLAHVTTSGGDDPNVIWHRLPRPVLGTFVIHVRGPLGRSARRVVTIAEDLSMTASPSRRLMTRSGLVPVDVRVEGARGLTVSPARLRLPADETSAQVSAHAPGASATLSITPAHMAVAHDHGRLTVRWRTSPLDLVAEDMTGQPGSLLVTVGPDATGPVLLARAVSGEILQTLAPKGPLRGGTARFALAELGDTVGRHGHLRLEFSPDGLTEPTTVSLCALVRPRRLADDLTREGGVLRFGRFAAGVGLTAGVYAPLAPWWGVTPLPVRDGQVDLPPRLATCGPLRVVVRIDDPWAPDGWPSWPRPGDDTFTLAGVGHPEGDDDERTLAAFLGGASELPSATTRPELFWTALVLLPDLVPRHRLAAAAEQIGVVLSARPGSSLLALVSAEFEREAKIVALIRSGLPSAAVETDDLLAVAAAWTSLPPAAALLSGRRLVGSAGVEGGEVLELRHAARERCGAGLESVLSGAGDPSAATGRPGASEEQMAHFSPEQLRQLRRAVALVPRGLLDTDTRAEAALALFDARGAAPLASHLHGVTRLVREIKAFFSTRTGDPAPLEALRARLPAERMDGWRGLPAFSLGAALTARAAGSGDRDAGRLAERHRPLWVALAQVAPDLVALDLVLAEALRVRKRSELSARPVPRPPGSWRAPRAVPSPRSGDPQ</sequence>
<dbReference type="OrthoDB" id="3886596at2"/>
<name>A0A010YPA9_9ACTN</name>
<proteinExistence type="predicted"/>
<feature type="region of interest" description="Disordered" evidence="1">
    <location>
        <begin position="252"/>
        <end position="272"/>
    </location>
</feature>
<accession>A0A010YPA9</accession>
<feature type="region of interest" description="Disordered" evidence="1">
    <location>
        <begin position="1123"/>
        <end position="1152"/>
    </location>
</feature>
<dbReference type="HOGENOM" id="CLU_285111_0_0_11"/>